<organism evidence="1 2">
    <name type="scientific">Vaccinium darrowii</name>
    <dbReference type="NCBI Taxonomy" id="229202"/>
    <lineage>
        <taxon>Eukaryota</taxon>
        <taxon>Viridiplantae</taxon>
        <taxon>Streptophyta</taxon>
        <taxon>Embryophyta</taxon>
        <taxon>Tracheophyta</taxon>
        <taxon>Spermatophyta</taxon>
        <taxon>Magnoliopsida</taxon>
        <taxon>eudicotyledons</taxon>
        <taxon>Gunneridae</taxon>
        <taxon>Pentapetalae</taxon>
        <taxon>asterids</taxon>
        <taxon>Ericales</taxon>
        <taxon>Ericaceae</taxon>
        <taxon>Vaccinioideae</taxon>
        <taxon>Vaccinieae</taxon>
        <taxon>Vaccinium</taxon>
    </lineage>
</organism>
<dbReference type="EMBL" id="CM037161">
    <property type="protein sequence ID" value="KAH7855615.1"/>
    <property type="molecule type" value="Genomic_DNA"/>
</dbReference>
<sequence length="187" mass="20671">MNALDSPLEALAFNYLSFAFSTALNNIWAFVAVATAAVSFWKIRAASPAKSSQRPDHHRRINEPGSAVSTAAAAVNFVVEETDGCCTSEGRRRLRRGKFTVYYVENGGEEEQQEEGDSTAADVDGEEECDWGGDWKRGLRMRNGEDVSLGWYRLQDLTVLDGNVVRLWDGDVDGGGREFNQLVTAVW</sequence>
<proteinExistence type="predicted"/>
<name>A0ACB7YRY4_9ERIC</name>
<accession>A0ACB7YRY4</accession>
<protein>
    <submittedName>
        <fullName evidence="1">Uncharacterized protein</fullName>
    </submittedName>
</protein>
<comment type="caution">
    <text evidence="1">The sequence shown here is derived from an EMBL/GenBank/DDBJ whole genome shotgun (WGS) entry which is preliminary data.</text>
</comment>
<evidence type="ECO:0000313" key="2">
    <source>
        <dbReference type="Proteomes" id="UP000828048"/>
    </source>
</evidence>
<reference evidence="1 2" key="1">
    <citation type="journal article" date="2021" name="Hortic Res">
        <title>High-quality reference genome and annotation aids understanding of berry development for evergreen blueberry (Vaccinium darrowii).</title>
        <authorList>
            <person name="Yu J."/>
            <person name="Hulse-Kemp A.M."/>
            <person name="Babiker E."/>
            <person name="Staton M."/>
        </authorList>
    </citation>
    <scope>NUCLEOTIDE SEQUENCE [LARGE SCALE GENOMIC DNA]</scope>
    <source>
        <strain evidence="2">cv. NJ 8807/NJ 8810</strain>
        <tissue evidence="1">Young leaf</tissue>
    </source>
</reference>
<dbReference type="Proteomes" id="UP000828048">
    <property type="component" value="Chromosome 11"/>
</dbReference>
<keyword evidence="2" id="KW-1185">Reference proteome</keyword>
<evidence type="ECO:0000313" key="1">
    <source>
        <dbReference type="EMBL" id="KAH7855615.1"/>
    </source>
</evidence>
<gene>
    <name evidence="1" type="ORF">Vadar_026767</name>
</gene>